<protein>
    <submittedName>
        <fullName evidence="1">Uncharacterized protein</fullName>
    </submittedName>
</protein>
<dbReference type="EMBL" id="JAOPHQ010003537">
    <property type="protein sequence ID" value="KAK0142580.1"/>
    <property type="molecule type" value="Genomic_DNA"/>
</dbReference>
<dbReference type="AlphaFoldDB" id="A0AA47NZ64"/>
<accession>A0AA47NZ64</accession>
<evidence type="ECO:0000313" key="1">
    <source>
        <dbReference type="EMBL" id="KAK0142580.1"/>
    </source>
</evidence>
<reference evidence="1" key="1">
    <citation type="journal article" date="2023" name="Front. Mar. Sci.">
        <title>A new Merluccius polli reference genome to investigate the effects of global change in West African waters.</title>
        <authorList>
            <person name="Mateo J.L."/>
            <person name="Blanco-Fernandez C."/>
            <person name="Garcia-Vazquez E."/>
            <person name="Machado-Schiaffino G."/>
        </authorList>
    </citation>
    <scope>NUCLEOTIDE SEQUENCE</scope>
    <source>
        <strain evidence="1">C29</strain>
        <tissue evidence="1">Fin</tissue>
    </source>
</reference>
<keyword evidence="2" id="KW-1185">Reference proteome</keyword>
<gene>
    <name evidence="1" type="ORF">N1851_019492</name>
</gene>
<proteinExistence type="predicted"/>
<comment type="caution">
    <text evidence="1">The sequence shown here is derived from an EMBL/GenBank/DDBJ whole genome shotgun (WGS) entry which is preliminary data.</text>
</comment>
<name>A0AA47NZ64_MERPO</name>
<sequence length="222" mass="25170">MTFGVQLRGPSTYMCWWYWRVQLVLHHFLPALEGRHVLKVSQHVGGSTMFCNGLWYGHFPSGNLKGNAPSRRIQQHRLPVMSTPLLLWEVEIKSKGSGDHLVQVQQGSGGPVRVKPIAPNGSHKWNRQAHWARMWWHMHGSSGRLYLPHHPQSHSTPIDGSFLPVGAIHREKNQADAGVTKGCVLSKQRLSNWIVEAIVQAYRYHLVSDVTPLGTWLPLELH</sequence>
<organism evidence="1 2">
    <name type="scientific">Merluccius polli</name>
    <name type="common">Benguela hake</name>
    <name type="synonym">Merluccius cadenati</name>
    <dbReference type="NCBI Taxonomy" id="89951"/>
    <lineage>
        <taxon>Eukaryota</taxon>
        <taxon>Metazoa</taxon>
        <taxon>Chordata</taxon>
        <taxon>Craniata</taxon>
        <taxon>Vertebrata</taxon>
        <taxon>Euteleostomi</taxon>
        <taxon>Actinopterygii</taxon>
        <taxon>Neopterygii</taxon>
        <taxon>Teleostei</taxon>
        <taxon>Neoteleostei</taxon>
        <taxon>Acanthomorphata</taxon>
        <taxon>Zeiogadaria</taxon>
        <taxon>Gadariae</taxon>
        <taxon>Gadiformes</taxon>
        <taxon>Gadoidei</taxon>
        <taxon>Merlucciidae</taxon>
        <taxon>Merluccius</taxon>
    </lineage>
</organism>
<dbReference type="Proteomes" id="UP001174136">
    <property type="component" value="Unassembled WGS sequence"/>
</dbReference>
<evidence type="ECO:0000313" key="2">
    <source>
        <dbReference type="Proteomes" id="UP001174136"/>
    </source>
</evidence>